<dbReference type="GeneID" id="80535865"/>
<gene>
    <name evidence="1" type="primary">se109</name>
    <name evidence="1" type="ORF">SENV_ORF109</name>
</gene>
<name>A0A3G2JU46_9ABAC</name>
<proteinExistence type="predicted"/>
<protein>
    <submittedName>
        <fullName evidence="1">Se109</fullName>
    </submittedName>
</protein>
<dbReference type="RefSeq" id="YP_010797873.1">
    <property type="nucleotide sequence ID" value="NC_076246.1"/>
</dbReference>
<evidence type="ECO:0000313" key="1">
    <source>
        <dbReference type="EMBL" id="AYN45069.1"/>
    </source>
</evidence>
<dbReference type="Proteomes" id="UP000676073">
    <property type="component" value="Segment"/>
</dbReference>
<dbReference type="KEGG" id="vg:80535865"/>
<reference evidence="1 2" key="1">
    <citation type="submission" date="2018-05" db="EMBL/GenBank/DDBJ databases">
        <title>The genome sequence of a novel Spodoptera exigua multiple nucleopolyhedrovirus, SeMNPV-QD, isolated from Qingdao, China.</title>
        <authorList>
            <person name="Chen Y."/>
            <person name="Qi B."/>
            <person name="Zheng G."/>
            <person name="Zhang Y."/>
            <person name="Li C."/>
        </authorList>
    </citation>
    <scope>NUCLEOTIDE SEQUENCE [LARGE SCALE GENOMIC DNA]</scope>
    <source>
        <strain evidence="1">SeMNPV-QD</strain>
    </source>
</reference>
<sequence length="90" mass="10918">MFAFEHKLSGIFVTVYFDTQRFYFDYEDLTILIKYFGGKVCDKRKLQKLSKWKCLNLTKTLRLLRCYTKSYHVKKFIIDSICPVLINFKR</sequence>
<dbReference type="EMBL" id="MH370144">
    <property type="protein sequence ID" value="AYN45069.1"/>
    <property type="molecule type" value="Genomic_DNA"/>
</dbReference>
<accession>A0A3G2JU46</accession>
<keyword evidence="2" id="KW-1185">Reference proteome</keyword>
<evidence type="ECO:0000313" key="2">
    <source>
        <dbReference type="Proteomes" id="UP000676073"/>
    </source>
</evidence>
<organism evidence="1 2">
    <name type="scientific">Spodoptera exigua multiple nucleopolyhedrovirus</name>
    <dbReference type="NCBI Taxonomy" id="10454"/>
    <lineage>
        <taxon>Viruses</taxon>
        <taxon>Viruses incertae sedis</taxon>
        <taxon>Naldaviricetes</taxon>
        <taxon>Lefavirales</taxon>
        <taxon>Baculoviridae</taxon>
        <taxon>Alphabaculovirus</taxon>
    </lineage>
</organism>